<dbReference type="EMBL" id="CAJPEX010000234">
    <property type="protein sequence ID" value="CAG0914473.1"/>
    <property type="molecule type" value="Genomic_DNA"/>
</dbReference>
<keyword evidence="8" id="KW-0479">Metal-binding</keyword>
<keyword evidence="12" id="KW-1185">Reference proteome</keyword>
<dbReference type="Proteomes" id="UP000678499">
    <property type="component" value="Unassembled WGS sequence"/>
</dbReference>
<protein>
    <recommendedName>
        <fullName evidence="10">FAM20 C-terminal domain-containing protein</fullName>
    </recommendedName>
</protein>
<dbReference type="InterPro" id="IPR015797">
    <property type="entry name" value="NUDIX_hydrolase-like_dom_sf"/>
</dbReference>
<feature type="transmembrane region" description="Helical" evidence="9">
    <location>
        <begin position="76"/>
        <end position="96"/>
    </location>
</feature>
<dbReference type="SUPFAM" id="SSF55811">
    <property type="entry name" value="Nudix"/>
    <property type="match status" value="1"/>
</dbReference>
<proteinExistence type="inferred from homology"/>
<evidence type="ECO:0000256" key="1">
    <source>
        <dbReference type="ARBA" id="ARBA00004555"/>
    </source>
</evidence>
<name>A0A7R9BFI6_9CRUS</name>
<keyword evidence="9" id="KW-1133">Transmembrane helix</keyword>
<dbReference type="GO" id="GO:0005794">
    <property type="term" value="C:Golgi apparatus"/>
    <property type="evidence" value="ECO:0007669"/>
    <property type="project" value="UniProtKB-SubCell"/>
</dbReference>
<dbReference type="GO" id="GO:0016773">
    <property type="term" value="F:phosphotransferase activity, alcohol group as acceptor"/>
    <property type="evidence" value="ECO:0007669"/>
    <property type="project" value="TreeGrafter"/>
</dbReference>
<feature type="active site" evidence="6">
    <location>
        <position position="350"/>
    </location>
</feature>
<dbReference type="EMBL" id="OA882271">
    <property type="protein sequence ID" value="CAD7274321.1"/>
    <property type="molecule type" value="Genomic_DNA"/>
</dbReference>
<keyword evidence="9" id="KW-0812">Transmembrane</keyword>
<evidence type="ECO:0000256" key="3">
    <source>
        <dbReference type="ARBA" id="ARBA00023034"/>
    </source>
</evidence>
<keyword evidence="3" id="KW-0333">Golgi apparatus</keyword>
<evidence type="ECO:0000256" key="5">
    <source>
        <dbReference type="ARBA" id="ARBA00023180"/>
    </source>
</evidence>
<evidence type="ECO:0000256" key="6">
    <source>
        <dbReference type="PIRSR" id="PIRSR624869-1"/>
    </source>
</evidence>
<dbReference type="OrthoDB" id="8583677at2759"/>
<feature type="binding site" evidence="8">
    <location>
        <position position="371"/>
    </location>
    <ligand>
        <name>Mn(2+)</name>
        <dbReference type="ChEBI" id="CHEBI:29035"/>
    </ligand>
</feature>
<keyword evidence="9" id="KW-0472">Membrane</keyword>
<evidence type="ECO:0000256" key="9">
    <source>
        <dbReference type="SAM" id="Phobius"/>
    </source>
</evidence>
<evidence type="ECO:0000256" key="4">
    <source>
        <dbReference type="ARBA" id="ARBA00023157"/>
    </source>
</evidence>
<dbReference type="PANTHER" id="PTHR12450">
    <property type="entry name" value="DENTIN MATRIX PROTEIN 4 PROTEIN FAM20"/>
    <property type="match status" value="1"/>
</dbReference>
<evidence type="ECO:0000256" key="7">
    <source>
        <dbReference type="PIRSR" id="PIRSR624869-2"/>
    </source>
</evidence>
<evidence type="ECO:0000313" key="11">
    <source>
        <dbReference type="EMBL" id="CAD7274321.1"/>
    </source>
</evidence>
<evidence type="ECO:0000259" key="10">
    <source>
        <dbReference type="Pfam" id="PF06702"/>
    </source>
</evidence>
<accession>A0A7R9BFI6</accession>
<keyword evidence="5" id="KW-0325">Glycoprotein</keyword>
<feature type="binding site" evidence="7">
    <location>
        <position position="176"/>
    </location>
    <ligand>
        <name>ATP</name>
        <dbReference type="ChEBI" id="CHEBI:30616"/>
    </ligand>
</feature>
<comment type="cofactor">
    <cofactor evidence="8">
        <name>Mn(2+)</name>
        <dbReference type="ChEBI" id="CHEBI:29035"/>
    </cofactor>
</comment>
<organism evidence="11">
    <name type="scientific">Notodromas monacha</name>
    <dbReference type="NCBI Taxonomy" id="399045"/>
    <lineage>
        <taxon>Eukaryota</taxon>
        <taxon>Metazoa</taxon>
        <taxon>Ecdysozoa</taxon>
        <taxon>Arthropoda</taxon>
        <taxon>Crustacea</taxon>
        <taxon>Oligostraca</taxon>
        <taxon>Ostracoda</taxon>
        <taxon>Podocopa</taxon>
        <taxon>Podocopida</taxon>
        <taxon>Cypridocopina</taxon>
        <taxon>Cypridoidea</taxon>
        <taxon>Cyprididae</taxon>
        <taxon>Notodromas</taxon>
    </lineage>
</organism>
<sequence length="570" mass="64871">MKDCIVSIMEKCSSEKTRTMTSVTNSESEVMAIRRRESRMELTEDGRIKPYVSFDGYFQLSGETPPTVDKNAMRRWIVFVVFILATIFLVSQLRTVGESGKVSLKTCEKFDFDEIWKLPEKWFQNDRLYLEKDQPQVMLTLEAMRCAKILAADVAKFGTQFKILLTLEGGQKALFKPMWYPVDHVITEGIIHGKDRHRGEIFALYLDLLFGFAKVPLVTGIFLDFNHLLSKGSERLRRTVFNNGSETCVIGECYYCKKEDAFCFPADKPVVEGALVLWLPEKIKLQHLRNPWARKYAKGKMAKWQYDPNFCQKNVLRREFFQGFGRAHEHPMFLDMMDTAVFDYLMLNGDRHTYELMALPAPKNGSILLLDNGKSFGNPGWNGYDVLAPLHQCCYLRKSTWIKLEPFVEHDLLLSKKLKQMSVADPVNPLLSEAQWEALDVRLKRLKDILEQSTSFAGHDNVSVLIFNTTREKLVFVRQFNPSAYVSSLPEDEIGVGNCVSVEKYPANTGFTVELCAGIVDKNLSLEAIAAEECGHAVDPRKLEKIVSIIGRPGLAGSSQNIFHVEVQLG</sequence>
<keyword evidence="7" id="KW-0067">ATP-binding</keyword>
<gene>
    <name evidence="11" type="ORF">NMOB1V02_LOCUS2162</name>
</gene>
<evidence type="ECO:0000256" key="8">
    <source>
        <dbReference type="PIRSR" id="PIRSR624869-3"/>
    </source>
</evidence>
<reference evidence="11" key="1">
    <citation type="submission" date="2020-11" db="EMBL/GenBank/DDBJ databases">
        <authorList>
            <person name="Tran Van P."/>
        </authorList>
    </citation>
    <scope>NUCLEOTIDE SEQUENCE</scope>
</reference>
<comment type="similarity">
    <text evidence="2">Belongs to the FAM20 family.</text>
</comment>
<feature type="binding site" evidence="7">
    <location>
        <position position="355"/>
    </location>
    <ligand>
        <name>ATP</name>
        <dbReference type="ChEBI" id="CHEBI:30616"/>
    </ligand>
</feature>
<feature type="domain" description="FAM20 C-terminal" evidence="10">
    <location>
        <begin position="242"/>
        <end position="460"/>
    </location>
</feature>
<feature type="binding site" evidence="7">
    <location>
        <position position="160"/>
    </location>
    <ligand>
        <name>ATP</name>
        <dbReference type="ChEBI" id="CHEBI:30616"/>
    </ligand>
</feature>
<dbReference type="GO" id="GO:0046872">
    <property type="term" value="F:metal ion binding"/>
    <property type="evidence" value="ECO:0007669"/>
    <property type="project" value="UniProtKB-KW"/>
</dbReference>
<keyword evidence="4" id="KW-1015">Disulfide bond</keyword>
<comment type="subcellular location">
    <subcellularLocation>
        <location evidence="1">Golgi apparatus</location>
    </subcellularLocation>
</comment>
<feature type="binding site" evidence="8">
    <location>
        <position position="195"/>
    </location>
    <ligand>
        <name>Mn(2+)</name>
        <dbReference type="ChEBI" id="CHEBI:29035"/>
    </ligand>
</feature>
<dbReference type="InterPro" id="IPR024869">
    <property type="entry name" value="FAM20"/>
</dbReference>
<dbReference type="InterPro" id="IPR009581">
    <property type="entry name" value="FAM20_C"/>
</dbReference>
<evidence type="ECO:0000256" key="2">
    <source>
        <dbReference type="ARBA" id="ARBA00006557"/>
    </source>
</evidence>
<keyword evidence="8" id="KW-0464">Manganese</keyword>
<keyword evidence="7" id="KW-0547">Nucleotide-binding</keyword>
<dbReference type="GO" id="GO:0005524">
    <property type="term" value="F:ATP binding"/>
    <property type="evidence" value="ECO:0007669"/>
    <property type="project" value="UniProtKB-KW"/>
</dbReference>
<feature type="binding site" evidence="7">
    <location>
        <position position="371"/>
    </location>
    <ligand>
        <name>ATP</name>
        <dbReference type="ChEBI" id="CHEBI:30616"/>
    </ligand>
</feature>
<dbReference type="Gene3D" id="3.90.79.10">
    <property type="entry name" value="Nucleoside Triphosphate Pyrophosphohydrolase"/>
    <property type="match status" value="1"/>
</dbReference>
<dbReference type="AlphaFoldDB" id="A0A7R9BFI6"/>
<dbReference type="Pfam" id="PF06702">
    <property type="entry name" value="Fam20C"/>
    <property type="match status" value="1"/>
</dbReference>
<evidence type="ECO:0000313" key="12">
    <source>
        <dbReference type="Proteomes" id="UP000678499"/>
    </source>
</evidence>
<dbReference type="PANTHER" id="PTHR12450:SF14">
    <property type="entry name" value="GLYCOSAMINOGLYCAN XYLOSYLKINASE"/>
    <property type="match status" value="1"/>
</dbReference>